<dbReference type="Proteomes" id="UP000295764">
    <property type="component" value="Unassembled WGS sequence"/>
</dbReference>
<dbReference type="EMBL" id="SNVW01000014">
    <property type="protein sequence ID" value="TDN42001.1"/>
    <property type="molecule type" value="Genomic_DNA"/>
</dbReference>
<dbReference type="InterPro" id="IPR049457">
    <property type="entry name" value="Emfourin"/>
</dbReference>
<organism evidence="2 3">
    <name type="scientific">Curtobacterium flaccumfaciens</name>
    <dbReference type="NCBI Taxonomy" id="2035"/>
    <lineage>
        <taxon>Bacteria</taxon>
        <taxon>Bacillati</taxon>
        <taxon>Actinomycetota</taxon>
        <taxon>Actinomycetes</taxon>
        <taxon>Micrococcales</taxon>
        <taxon>Microbacteriaceae</taxon>
        <taxon>Curtobacterium</taxon>
    </lineage>
</organism>
<gene>
    <name evidence="2" type="ORF">EDF64_11481</name>
</gene>
<name>A0A4R6DBZ3_9MICO</name>
<feature type="region of interest" description="Disordered" evidence="1">
    <location>
        <begin position="1"/>
        <end position="26"/>
    </location>
</feature>
<proteinExistence type="predicted"/>
<sequence>MHIDVRRSGGFAGTTRRWQVDTDTCSDPDDWSTLLDALPRDASAATPVPSPAPEPPVPDDFTWTITVAQTTVTIPGRRLDGPWAELVARVRSESDPS</sequence>
<dbReference type="Pfam" id="PF20242">
    <property type="entry name" value="Emfourin"/>
    <property type="match status" value="1"/>
</dbReference>
<dbReference type="AlphaFoldDB" id="A0A4R6DBZ3"/>
<protein>
    <recommendedName>
        <fullName evidence="4">Metalloprotease</fullName>
    </recommendedName>
</protein>
<reference evidence="2 3" key="1">
    <citation type="submission" date="2019-03" db="EMBL/GenBank/DDBJ databases">
        <title>Genomic analyses of the natural microbiome of Caenorhabditis elegans.</title>
        <authorList>
            <person name="Samuel B."/>
        </authorList>
    </citation>
    <scope>NUCLEOTIDE SEQUENCE [LARGE SCALE GENOMIC DNA]</scope>
    <source>
        <strain evidence="2 3">JUb65</strain>
    </source>
</reference>
<evidence type="ECO:0000256" key="1">
    <source>
        <dbReference type="SAM" id="MobiDB-lite"/>
    </source>
</evidence>
<evidence type="ECO:0000313" key="3">
    <source>
        <dbReference type="Proteomes" id="UP000295764"/>
    </source>
</evidence>
<evidence type="ECO:0008006" key="4">
    <source>
        <dbReference type="Google" id="ProtNLM"/>
    </source>
</evidence>
<comment type="caution">
    <text evidence="2">The sequence shown here is derived from an EMBL/GenBank/DDBJ whole genome shotgun (WGS) entry which is preliminary data.</text>
</comment>
<accession>A0A4R6DBZ3</accession>
<dbReference type="RefSeq" id="WP_133521030.1">
    <property type="nucleotide sequence ID" value="NZ_SNVW01000014.1"/>
</dbReference>
<dbReference type="OrthoDB" id="4947318at2"/>
<evidence type="ECO:0000313" key="2">
    <source>
        <dbReference type="EMBL" id="TDN42001.1"/>
    </source>
</evidence>